<dbReference type="GO" id="GO:0016052">
    <property type="term" value="P:carbohydrate catabolic process"/>
    <property type="evidence" value="ECO:0007669"/>
    <property type="project" value="TreeGrafter"/>
</dbReference>
<dbReference type="InterPro" id="IPR018120">
    <property type="entry name" value="Glyco_hydro_1_AS"/>
</dbReference>
<accession>A0A3M2KU05</accession>
<evidence type="ECO:0000313" key="8">
    <source>
        <dbReference type="Proteomes" id="UP000279275"/>
    </source>
</evidence>
<dbReference type="InterPro" id="IPR001360">
    <property type="entry name" value="Glyco_hydro_1"/>
</dbReference>
<dbReference type="Pfam" id="PF00232">
    <property type="entry name" value="Glyco_hydro_1"/>
    <property type="match status" value="2"/>
</dbReference>
<gene>
    <name evidence="7" type="ORF">EBN03_29785</name>
</gene>
<dbReference type="GO" id="GO:0008422">
    <property type="term" value="F:beta-glucosidase activity"/>
    <property type="evidence" value="ECO:0007669"/>
    <property type="project" value="UniProtKB-EC"/>
</dbReference>
<sequence length="445" mass="49650">MRSLNRRHALAVLAGGAAALAVPWSRAGARPLAPTEIAPLGSDFMWGVASAGFQCEGHAPDSNWSRYVQQQPWQYEPVRDSVDFYTRYSSDIDLAVGLGVNVYRISVEWARVQPRRGVWDEDGFAFYDAVLDTLAAAGIRPMLTLDHWVYPGWAADRGGWGHPDMVGDWLANARKVVDRYASRNPLWVTFNESTIYTQIEVANLTLPLTSAPMMQQGVDYAHNTIYDYIHQVQPGAMVTMNIAFTTGTTEPVFNGLLFDPASRHLDYIGIDYYDGFSAGTLPPFTPGPLGKAWQKNRQPEGVYYALSYYANRYPGLPLYIVENGIATQNGLPRPDGITRADDLRDTVYWLQRAKADGFDVIGYNYWSITDNYEWGSYDPRFGLYTVDVVNDPFLTRRPTDAVAAYSAITRNGGVPADFRPAHRPVDCSWANLPDSCSDPVRLPDS</sequence>
<evidence type="ECO:0000256" key="2">
    <source>
        <dbReference type="ARBA" id="ARBA00022801"/>
    </source>
</evidence>
<dbReference type="PROSITE" id="PS51318">
    <property type="entry name" value="TAT"/>
    <property type="match status" value="1"/>
</dbReference>
<evidence type="ECO:0000256" key="6">
    <source>
        <dbReference type="SAM" id="SignalP"/>
    </source>
</evidence>
<keyword evidence="2 7" id="KW-0378">Hydrolase</keyword>
<dbReference type="PRINTS" id="PR00131">
    <property type="entry name" value="GLHYDRLASE1"/>
</dbReference>
<keyword evidence="8" id="KW-1185">Reference proteome</keyword>
<proteinExistence type="inferred from homology"/>
<keyword evidence="3" id="KW-0326">Glycosidase</keyword>
<dbReference type="RefSeq" id="WP_122191473.1">
    <property type="nucleotide sequence ID" value="NZ_RFFH01000020.1"/>
</dbReference>
<evidence type="ECO:0000256" key="3">
    <source>
        <dbReference type="ARBA" id="ARBA00023295"/>
    </source>
</evidence>
<dbReference type="Proteomes" id="UP000279275">
    <property type="component" value="Unassembled WGS sequence"/>
</dbReference>
<evidence type="ECO:0000313" key="7">
    <source>
        <dbReference type="EMBL" id="RMI28601.1"/>
    </source>
</evidence>
<organism evidence="7 8">
    <name type="scientific">Nocardia stercoris</name>
    <dbReference type="NCBI Taxonomy" id="2483361"/>
    <lineage>
        <taxon>Bacteria</taxon>
        <taxon>Bacillati</taxon>
        <taxon>Actinomycetota</taxon>
        <taxon>Actinomycetes</taxon>
        <taxon>Mycobacteriales</taxon>
        <taxon>Nocardiaceae</taxon>
        <taxon>Nocardia</taxon>
    </lineage>
</organism>
<reference evidence="7 8" key="1">
    <citation type="submission" date="2018-10" db="EMBL/GenBank/DDBJ databases">
        <title>Isolation from cow dung.</title>
        <authorList>
            <person name="Ling L."/>
        </authorList>
    </citation>
    <scope>NUCLEOTIDE SEQUENCE [LARGE SCALE GENOMIC DNA]</scope>
    <source>
        <strain evidence="7 8">NEAU-LL90</strain>
    </source>
</reference>
<evidence type="ECO:0000256" key="4">
    <source>
        <dbReference type="PROSITE-ProRule" id="PRU10055"/>
    </source>
</evidence>
<dbReference type="InterPro" id="IPR006311">
    <property type="entry name" value="TAT_signal"/>
</dbReference>
<protein>
    <submittedName>
        <fullName evidence="7">Glycoside hydrolase family 1 protein</fullName>
    </submittedName>
</protein>
<dbReference type="PANTHER" id="PTHR10353">
    <property type="entry name" value="GLYCOSYL HYDROLASE"/>
    <property type="match status" value="1"/>
</dbReference>
<feature type="signal peptide" evidence="6">
    <location>
        <begin position="1"/>
        <end position="21"/>
    </location>
</feature>
<dbReference type="PANTHER" id="PTHR10353:SF209">
    <property type="entry name" value="GALACTOLIPID GALACTOSYLTRANSFERASE SFR2, CHLOROPLASTIC"/>
    <property type="match status" value="1"/>
</dbReference>
<name>A0A3M2KU05_9NOCA</name>
<dbReference type="SUPFAM" id="SSF51445">
    <property type="entry name" value="(Trans)glycosidases"/>
    <property type="match status" value="1"/>
</dbReference>
<dbReference type="PROSITE" id="PS00572">
    <property type="entry name" value="GLYCOSYL_HYDROL_F1_1"/>
    <property type="match status" value="1"/>
</dbReference>
<keyword evidence="6" id="KW-0732">Signal</keyword>
<dbReference type="OrthoDB" id="9765195at2"/>
<evidence type="ECO:0000256" key="1">
    <source>
        <dbReference type="ARBA" id="ARBA00010838"/>
    </source>
</evidence>
<dbReference type="Gene3D" id="3.20.20.80">
    <property type="entry name" value="Glycosidases"/>
    <property type="match status" value="2"/>
</dbReference>
<dbReference type="InterPro" id="IPR017853">
    <property type="entry name" value="GH"/>
</dbReference>
<evidence type="ECO:0000256" key="5">
    <source>
        <dbReference type="RuleBase" id="RU003690"/>
    </source>
</evidence>
<feature type="chain" id="PRO_5039474938" evidence="6">
    <location>
        <begin position="22"/>
        <end position="445"/>
    </location>
</feature>
<comment type="caution">
    <text evidence="7">The sequence shown here is derived from an EMBL/GenBank/DDBJ whole genome shotgun (WGS) entry which is preliminary data.</text>
</comment>
<feature type="active site" description="Nucleophile" evidence="4">
    <location>
        <position position="322"/>
    </location>
</feature>
<dbReference type="GO" id="GO:0005829">
    <property type="term" value="C:cytosol"/>
    <property type="evidence" value="ECO:0007669"/>
    <property type="project" value="TreeGrafter"/>
</dbReference>
<comment type="similarity">
    <text evidence="1 5">Belongs to the glycosyl hydrolase 1 family.</text>
</comment>
<dbReference type="EMBL" id="RFFH01000020">
    <property type="protein sequence ID" value="RMI28601.1"/>
    <property type="molecule type" value="Genomic_DNA"/>
</dbReference>
<dbReference type="AlphaFoldDB" id="A0A3M2KU05"/>